<dbReference type="GO" id="GO:0031177">
    <property type="term" value="F:phosphopantetheine binding"/>
    <property type="evidence" value="ECO:0007669"/>
    <property type="project" value="TreeGrafter"/>
</dbReference>
<accession>A0A1Y1X8W4</accession>
<dbReference type="Pfam" id="PF00501">
    <property type="entry name" value="AMP-binding"/>
    <property type="match status" value="1"/>
</dbReference>
<dbReference type="EMBL" id="MCFG01000100">
    <property type="protein sequence ID" value="ORX82205.1"/>
    <property type="molecule type" value="Genomic_DNA"/>
</dbReference>
<evidence type="ECO:0000313" key="5">
    <source>
        <dbReference type="Proteomes" id="UP000193944"/>
    </source>
</evidence>
<dbReference type="Gene3D" id="3.40.50.980">
    <property type="match status" value="2"/>
</dbReference>
<comment type="caution">
    <text evidence="4">The sequence shown here is derived from an EMBL/GenBank/DDBJ whole genome shotgun (WGS) entry which is preliminary data.</text>
</comment>
<dbReference type="STRING" id="1754192.A0A1Y1X8W4"/>
<name>A0A1Y1X8W4_9FUNG</name>
<dbReference type="GO" id="GO:0044550">
    <property type="term" value="P:secondary metabolite biosynthetic process"/>
    <property type="evidence" value="ECO:0007669"/>
    <property type="project" value="TreeGrafter"/>
</dbReference>
<dbReference type="PROSITE" id="PS00455">
    <property type="entry name" value="AMP_BINDING"/>
    <property type="match status" value="1"/>
</dbReference>
<dbReference type="PANTHER" id="PTHR45527:SF1">
    <property type="entry name" value="FATTY ACID SYNTHASE"/>
    <property type="match status" value="1"/>
</dbReference>
<feature type="non-terminal residue" evidence="4">
    <location>
        <position position="505"/>
    </location>
</feature>
<sequence length="505" mass="58474">FSKLSKSIPYETAIIFENKKISFSQLDQMSNSLAHFLREYGIKSNDIVPIICERTYFYIIAAFAIMKAGGAFVFIDPEFPNDRINYMIEEVNPKIILKYHSDKNIHLKLKYISSVYQYDLQSHNYDEHTEYIENINKADDTCYIFFTSGTTGKPKGVLISHDNLAHYCIHSQTQNGVNCIYDKEYKKVLAFTQFTYAMIVIEIYYNLLKGKTLVLCNNKEYNDPELLGQLINKYEIEFLVSTPSRINNYLSNIHFKESIKKVKIFNFSGEPITNNFIKSLRLLTNEDIYVGLGLTEATAYCALSKVTADDIKNEIITIGHPTCNYKFYILDNDLKPVPIGVKGEIYIGGYSISKGYLNREELTSQRFIDNHIDPSSKTKLYKTGDIGRWTKDGRIVYIGRSDFQVKIRGQRVELPEIENTIMKYPEIDYVIVIYKNNNINNYLLCYYKTNSNKELNENDLKEFVSKQLPSYMCPNYYMRLNEIPLSPSGKLNRKALPEIDISKIS</sequence>
<organism evidence="4 5">
    <name type="scientific">Anaeromyces robustus</name>
    <dbReference type="NCBI Taxonomy" id="1754192"/>
    <lineage>
        <taxon>Eukaryota</taxon>
        <taxon>Fungi</taxon>
        <taxon>Fungi incertae sedis</taxon>
        <taxon>Chytridiomycota</taxon>
        <taxon>Chytridiomycota incertae sedis</taxon>
        <taxon>Neocallimastigomycetes</taxon>
        <taxon>Neocallimastigales</taxon>
        <taxon>Neocallimastigaceae</taxon>
        <taxon>Anaeromyces</taxon>
    </lineage>
</organism>
<evidence type="ECO:0000256" key="1">
    <source>
        <dbReference type="SAM" id="Phobius"/>
    </source>
</evidence>
<dbReference type="GO" id="GO:0043041">
    <property type="term" value="P:amino acid activation for nonribosomal peptide biosynthetic process"/>
    <property type="evidence" value="ECO:0007669"/>
    <property type="project" value="TreeGrafter"/>
</dbReference>
<dbReference type="PANTHER" id="PTHR45527">
    <property type="entry name" value="NONRIBOSOMAL PEPTIDE SYNTHETASE"/>
    <property type="match status" value="1"/>
</dbReference>
<feature type="transmembrane region" description="Helical" evidence="1">
    <location>
        <begin position="56"/>
        <end position="75"/>
    </location>
</feature>
<reference evidence="4 5" key="2">
    <citation type="submission" date="2016-08" db="EMBL/GenBank/DDBJ databases">
        <title>Pervasive Adenine N6-methylation of Active Genes in Fungi.</title>
        <authorList>
            <consortium name="DOE Joint Genome Institute"/>
            <person name="Mondo S.J."/>
            <person name="Dannebaum R.O."/>
            <person name="Kuo R.C."/>
            <person name="Labutti K."/>
            <person name="Haridas S."/>
            <person name="Kuo A."/>
            <person name="Salamov A."/>
            <person name="Ahrendt S.R."/>
            <person name="Lipzen A."/>
            <person name="Sullivan W."/>
            <person name="Andreopoulos W.B."/>
            <person name="Clum A."/>
            <person name="Lindquist E."/>
            <person name="Daum C."/>
            <person name="Ramamoorthy G.K."/>
            <person name="Gryganskyi A."/>
            <person name="Culley D."/>
            <person name="Magnuson J.K."/>
            <person name="James T.Y."/>
            <person name="O'Malley M.A."/>
            <person name="Stajich J.E."/>
            <person name="Spatafora J.W."/>
            <person name="Visel A."/>
            <person name="Grigoriev I.V."/>
        </authorList>
    </citation>
    <scope>NUCLEOTIDE SEQUENCE [LARGE SCALE GENOMIC DNA]</scope>
    <source>
        <strain evidence="4 5">S4</strain>
    </source>
</reference>
<dbReference type="InterPro" id="IPR010071">
    <property type="entry name" value="AA_adenyl_dom"/>
</dbReference>
<keyword evidence="1" id="KW-0472">Membrane</keyword>
<dbReference type="SUPFAM" id="SSF56801">
    <property type="entry name" value="Acetyl-CoA synthetase-like"/>
    <property type="match status" value="1"/>
</dbReference>
<keyword evidence="5" id="KW-1185">Reference proteome</keyword>
<dbReference type="Proteomes" id="UP000193944">
    <property type="component" value="Unassembled WGS sequence"/>
</dbReference>
<dbReference type="CDD" id="cd05930">
    <property type="entry name" value="A_NRPS"/>
    <property type="match status" value="1"/>
</dbReference>
<dbReference type="Pfam" id="PF13193">
    <property type="entry name" value="AMP-binding_C"/>
    <property type="match status" value="1"/>
</dbReference>
<gene>
    <name evidence="4" type="ORF">BCR32DRAFT_180642</name>
</gene>
<evidence type="ECO:0000259" key="2">
    <source>
        <dbReference type="Pfam" id="PF00501"/>
    </source>
</evidence>
<reference evidence="4 5" key="1">
    <citation type="submission" date="2016-08" db="EMBL/GenBank/DDBJ databases">
        <title>A Parts List for Fungal Cellulosomes Revealed by Comparative Genomics.</title>
        <authorList>
            <consortium name="DOE Joint Genome Institute"/>
            <person name="Haitjema C.H."/>
            <person name="Gilmore S.P."/>
            <person name="Henske J.K."/>
            <person name="Solomon K.V."/>
            <person name="De Groot R."/>
            <person name="Kuo A."/>
            <person name="Mondo S.J."/>
            <person name="Salamov A.A."/>
            <person name="Labutti K."/>
            <person name="Zhao Z."/>
            <person name="Chiniquy J."/>
            <person name="Barry K."/>
            <person name="Brewer H.M."/>
            <person name="Purvine S.O."/>
            <person name="Wright A.T."/>
            <person name="Boxma B."/>
            <person name="Van Alen T."/>
            <person name="Hackstein J.H."/>
            <person name="Baker S.E."/>
            <person name="Grigoriev I.V."/>
            <person name="O'Malley M.A."/>
        </authorList>
    </citation>
    <scope>NUCLEOTIDE SEQUENCE [LARGE SCALE GENOMIC DNA]</scope>
    <source>
        <strain evidence="4 5">S4</strain>
    </source>
</reference>
<keyword evidence="1" id="KW-1133">Transmembrane helix</keyword>
<dbReference type="InterPro" id="IPR020845">
    <property type="entry name" value="AMP-binding_CS"/>
</dbReference>
<dbReference type="InterPro" id="IPR025110">
    <property type="entry name" value="AMP-bd_C"/>
</dbReference>
<dbReference type="AlphaFoldDB" id="A0A1Y1X8W4"/>
<feature type="domain" description="AMP-dependent synthetase/ligase" evidence="2">
    <location>
        <begin position="10"/>
        <end position="357"/>
    </location>
</feature>
<proteinExistence type="predicted"/>
<feature type="non-terminal residue" evidence="4">
    <location>
        <position position="1"/>
    </location>
</feature>
<evidence type="ECO:0000313" key="4">
    <source>
        <dbReference type="EMBL" id="ORX82205.1"/>
    </source>
</evidence>
<dbReference type="GO" id="GO:0005737">
    <property type="term" value="C:cytoplasm"/>
    <property type="evidence" value="ECO:0007669"/>
    <property type="project" value="TreeGrafter"/>
</dbReference>
<dbReference type="Gene3D" id="2.30.38.10">
    <property type="entry name" value="Luciferase, Domain 3"/>
    <property type="match status" value="1"/>
</dbReference>
<keyword evidence="1" id="KW-0812">Transmembrane</keyword>
<evidence type="ECO:0000259" key="3">
    <source>
        <dbReference type="Pfam" id="PF13193"/>
    </source>
</evidence>
<dbReference type="InterPro" id="IPR045851">
    <property type="entry name" value="AMP-bd_C_sf"/>
</dbReference>
<dbReference type="InterPro" id="IPR000873">
    <property type="entry name" value="AMP-dep_synth/lig_dom"/>
</dbReference>
<dbReference type="NCBIfam" id="TIGR01733">
    <property type="entry name" value="AA-adenyl-dom"/>
    <property type="match status" value="1"/>
</dbReference>
<dbReference type="FunFam" id="3.40.50.980:FF:000001">
    <property type="entry name" value="Non-ribosomal peptide synthetase"/>
    <property type="match status" value="1"/>
</dbReference>
<dbReference type="OrthoDB" id="4920779at2759"/>
<protein>
    <submittedName>
        <fullName evidence="4">Acetyl-CoA synthetase-like protein</fullName>
    </submittedName>
</protein>
<feature type="domain" description="AMP-binding enzyme C-terminal" evidence="3">
    <location>
        <begin position="416"/>
        <end position="490"/>
    </location>
</feature>
<dbReference type="Gene3D" id="3.30.300.30">
    <property type="match status" value="1"/>
</dbReference>